<proteinExistence type="inferred from homology"/>
<evidence type="ECO:0000259" key="9">
    <source>
        <dbReference type="Pfam" id="PF00460"/>
    </source>
</evidence>
<dbReference type="Pfam" id="PF00460">
    <property type="entry name" value="Flg_bb_rod"/>
    <property type="match status" value="1"/>
</dbReference>
<keyword evidence="13" id="KW-1185">Reference proteome</keyword>
<feature type="domain" description="Flagellar basal-body/hook protein C-terminal" evidence="10">
    <location>
        <begin position="217"/>
        <end position="260"/>
    </location>
</feature>
<name>A0ABY8Q2M2_9RHOB</name>
<dbReference type="InterPro" id="IPR019776">
    <property type="entry name" value="Flagellar_basal_body_rod_CS"/>
</dbReference>
<dbReference type="InterPro" id="IPR001444">
    <property type="entry name" value="Flag_bb_rod_N"/>
</dbReference>
<evidence type="ECO:0000256" key="5">
    <source>
        <dbReference type="ARBA" id="ARBA00025933"/>
    </source>
</evidence>
<evidence type="ECO:0000256" key="4">
    <source>
        <dbReference type="ARBA" id="ARBA00023143"/>
    </source>
</evidence>
<evidence type="ECO:0000313" key="13">
    <source>
        <dbReference type="Proteomes" id="UP001230978"/>
    </source>
</evidence>
<dbReference type="InterPro" id="IPR020013">
    <property type="entry name" value="Flagellar_FlgE/F/G"/>
</dbReference>
<dbReference type="EMBL" id="CP124535">
    <property type="protein sequence ID" value="WGV14944.1"/>
    <property type="molecule type" value="Genomic_DNA"/>
</dbReference>
<evidence type="ECO:0000256" key="6">
    <source>
        <dbReference type="ARBA" id="ARBA00032912"/>
    </source>
</evidence>
<dbReference type="InterPro" id="IPR012834">
    <property type="entry name" value="FlgG_G_neg"/>
</dbReference>
<organism evidence="12 13">
    <name type="scientific">Fuscovulum ytuae</name>
    <dbReference type="NCBI Taxonomy" id="3042299"/>
    <lineage>
        <taxon>Bacteria</taxon>
        <taxon>Pseudomonadati</taxon>
        <taxon>Pseudomonadota</taxon>
        <taxon>Alphaproteobacteria</taxon>
        <taxon>Rhodobacterales</taxon>
        <taxon>Paracoccaceae</taxon>
        <taxon>Fuscovulum</taxon>
    </lineage>
</organism>
<dbReference type="NCBIfam" id="TIGR03506">
    <property type="entry name" value="FlgEFG_subfam"/>
    <property type="match status" value="2"/>
</dbReference>
<evidence type="ECO:0000313" key="12">
    <source>
        <dbReference type="EMBL" id="WGV14944.1"/>
    </source>
</evidence>
<keyword evidence="12" id="KW-0969">Cilium</keyword>
<sequence>MTTDAMHVAKTGLDAQQTRMQVIANNLANVNTTGFKRDRANFETLLYQNIRPAGSPTSEGTQLTTPLAVGTGVRVVNTEKLYTQGSLVTTDNAFDVAIDGQGFFQVLLPDGRIGYTRDGTLSRNSEGTLTTASGYIVQPEMQIPDGATSVAISGDGIVTVTLPGDVEPQEVGQITLATFSNPRGLEPIGENFLVETAASGPAIVGNPYADGMGKLVQGTLESSNVNVVQELVDMIETQRAYEVNSKTISASDEMMRFLANNL</sequence>
<dbReference type="Pfam" id="PF06429">
    <property type="entry name" value="Flg_bbr_C"/>
    <property type="match status" value="1"/>
</dbReference>
<evidence type="ECO:0000256" key="8">
    <source>
        <dbReference type="RuleBase" id="RU362116"/>
    </source>
</evidence>
<evidence type="ECO:0000256" key="1">
    <source>
        <dbReference type="ARBA" id="ARBA00004117"/>
    </source>
</evidence>
<feature type="domain" description="Flagellar basal body rod protein N-terminal" evidence="9">
    <location>
        <begin position="6"/>
        <end position="36"/>
    </location>
</feature>
<comment type="subcellular location">
    <subcellularLocation>
        <location evidence="1 8">Bacterial flagellum basal body</location>
    </subcellularLocation>
</comment>
<comment type="subunit">
    <text evidence="5 8">The basal body constitutes a major portion of the flagellar organelle and consists of four rings (L,P,S, and M) mounted on a central rod. The rod consists of about 26 subunits of FlgG in the distal portion, and FlgB, FlgC and FlgF are thought to build up the proximal portion of the rod with about 6 subunits each.</text>
</comment>
<keyword evidence="12" id="KW-0282">Flagellum</keyword>
<dbReference type="SUPFAM" id="SSF117143">
    <property type="entry name" value="Flagellar hook protein flgE"/>
    <property type="match status" value="1"/>
</dbReference>
<dbReference type="InterPro" id="IPR037925">
    <property type="entry name" value="FlgE/F/G-like"/>
</dbReference>
<dbReference type="InterPro" id="IPR010930">
    <property type="entry name" value="Flg_bb/hook_C_dom"/>
</dbReference>
<evidence type="ECO:0000256" key="2">
    <source>
        <dbReference type="ARBA" id="ARBA00009677"/>
    </source>
</evidence>
<evidence type="ECO:0000256" key="3">
    <source>
        <dbReference type="ARBA" id="ARBA00017948"/>
    </source>
</evidence>
<evidence type="ECO:0000259" key="10">
    <source>
        <dbReference type="Pfam" id="PF06429"/>
    </source>
</evidence>
<gene>
    <name evidence="12" type="primary">flgG</name>
    <name evidence="12" type="ORF">QF092_11670</name>
</gene>
<reference evidence="12 13" key="1">
    <citation type="submission" date="2023-04" db="EMBL/GenBank/DDBJ databases">
        <title>YMD61, complete Genome.</title>
        <authorList>
            <person name="Zhang J."/>
        </authorList>
    </citation>
    <scope>NUCLEOTIDE SEQUENCE [LARGE SCALE GENOMIC DNA]</scope>
    <source>
        <strain evidence="12 13">YMD61</strain>
    </source>
</reference>
<dbReference type="RefSeq" id="WP_281464075.1">
    <property type="nucleotide sequence ID" value="NZ_CP124535.1"/>
</dbReference>
<dbReference type="PANTHER" id="PTHR30435:SF19">
    <property type="entry name" value="FLAGELLAR BASAL-BODY ROD PROTEIN FLGG"/>
    <property type="match status" value="1"/>
</dbReference>
<feature type="domain" description="Flagellar hook protein FlgE/F/G-like D1" evidence="11">
    <location>
        <begin position="97"/>
        <end position="160"/>
    </location>
</feature>
<evidence type="ECO:0000259" key="11">
    <source>
        <dbReference type="Pfam" id="PF22692"/>
    </source>
</evidence>
<keyword evidence="4 8" id="KW-0975">Bacterial flagellum</keyword>
<dbReference type="Proteomes" id="UP001230978">
    <property type="component" value="Chromosome"/>
</dbReference>
<dbReference type="PROSITE" id="PS00588">
    <property type="entry name" value="FLAGELLA_BB_ROD"/>
    <property type="match status" value="1"/>
</dbReference>
<keyword evidence="12" id="KW-0966">Cell projection</keyword>
<dbReference type="PANTHER" id="PTHR30435">
    <property type="entry name" value="FLAGELLAR PROTEIN"/>
    <property type="match status" value="1"/>
</dbReference>
<accession>A0ABY8Q2M2</accession>
<comment type="similarity">
    <text evidence="2 8">Belongs to the flagella basal body rod proteins family.</text>
</comment>
<evidence type="ECO:0000256" key="7">
    <source>
        <dbReference type="NCBIfam" id="TIGR02488"/>
    </source>
</evidence>
<dbReference type="NCBIfam" id="TIGR02488">
    <property type="entry name" value="flgG_G_neg"/>
    <property type="match status" value="1"/>
</dbReference>
<dbReference type="InterPro" id="IPR053967">
    <property type="entry name" value="LlgE_F_G-like_D1"/>
</dbReference>
<protein>
    <recommendedName>
        <fullName evidence="3 7">Flagellar basal-body rod protein FlgG</fullName>
    </recommendedName>
    <alternativeName>
        <fullName evidence="6 8">Distal rod protein</fullName>
    </alternativeName>
</protein>
<dbReference type="Pfam" id="PF22692">
    <property type="entry name" value="LlgE_F_G_D1"/>
    <property type="match status" value="1"/>
</dbReference>